<keyword evidence="1" id="KW-0472">Membrane</keyword>
<keyword evidence="1" id="KW-1133">Transmembrane helix</keyword>
<accession>A0AAV0F2N9</accession>
<reference evidence="2" key="1">
    <citation type="submission" date="2022-07" db="EMBL/GenBank/DDBJ databases">
        <authorList>
            <person name="Macas J."/>
            <person name="Novak P."/>
            <person name="Neumann P."/>
        </authorList>
    </citation>
    <scope>NUCLEOTIDE SEQUENCE</scope>
</reference>
<sequence length="153" mass="17876">MAQELIRSRETDVAVLNSMDNNMFDIFGRISSEKLSKETQYSSYLVFKLWSKHGYINHSFRGVSRFVDNEGRNVAQGRASHLIFHEDGAEYGLIMCGFLFLEMTGGWRWKLEHFSTLDGIVVMLSLVCWLFFPSVYFSLWEELYFGLKLFLEV</sequence>
<dbReference type="Pfam" id="PF14299">
    <property type="entry name" value="PP2"/>
    <property type="match status" value="1"/>
</dbReference>
<evidence type="ECO:0000256" key="1">
    <source>
        <dbReference type="SAM" id="Phobius"/>
    </source>
</evidence>
<evidence type="ECO:0000313" key="3">
    <source>
        <dbReference type="Proteomes" id="UP001152523"/>
    </source>
</evidence>
<keyword evidence="1" id="KW-0812">Transmembrane</keyword>
<organism evidence="2 3">
    <name type="scientific">Cuscuta epithymum</name>
    <dbReference type="NCBI Taxonomy" id="186058"/>
    <lineage>
        <taxon>Eukaryota</taxon>
        <taxon>Viridiplantae</taxon>
        <taxon>Streptophyta</taxon>
        <taxon>Embryophyta</taxon>
        <taxon>Tracheophyta</taxon>
        <taxon>Spermatophyta</taxon>
        <taxon>Magnoliopsida</taxon>
        <taxon>eudicotyledons</taxon>
        <taxon>Gunneridae</taxon>
        <taxon>Pentapetalae</taxon>
        <taxon>asterids</taxon>
        <taxon>lamiids</taxon>
        <taxon>Solanales</taxon>
        <taxon>Convolvulaceae</taxon>
        <taxon>Cuscuteae</taxon>
        <taxon>Cuscuta</taxon>
        <taxon>Cuscuta subgen. Cuscuta</taxon>
    </lineage>
</organism>
<name>A0AAV0F2N9_9ASTE</name>
<dbReference type="Proteomes" id="UP001152523">
    <property type="component" value="Unassembled WGS sequence"/>
</dbReference>
<dbReference type="InterPro" id="IPR025886">
    <property type="entry name" value="PP2-like"/>
</dbReference>
<feature type="transmembrane region" description="Helical" evidence="1">
    <location>
        <begin position="119"/>
        <end position="139"/>
    </location>
</feature>
<gene>
    <name evidence="2" type="ORF">CEPIT_LOCUS30095</name>
</gene>
<keyword evidence="3" id="KW-1185">Reference proteome</keyword>
<comment type="caution">
    <text evidence="2">The sequence shown here is derived from an EMBL/GenBank/DDBJ whole genome shotgun (WGS) entry which is preliminary data.</text>
</comment>
<dbReference type="AlphaFoldDB" id="A0AAV0F2N9"/>
<evidence type="ECO:0000313" key="2">
    <source>
        <dbReference type="EMBL" id="CAH9129751.1"/>
    </source>
</evidence>
<protein>
    <submittedName>
        <fullName evidence="2">Uncharacterized protein</fullName>
    </submittedName>
</protein>
<dbReference type="EMBL" id="CAMAPF010000956">
    <property type="protein sequence ID" value="CAH9129751.1"/>
    <property type="molecule type" value="Genomic_DNA"/>
</dbReference>
<proteinExistence type="predicted"/>